<organism evidence="1 2">
    <name type="scientific">Allosphingosinicella humi</name>
    <dbReference type="NCBI Taxonomy" id="2068657"/>
    <lineage>
        <taxon>Bacteria</taxon>
        <taxon>Pseudomonadati</taxon>
        <taxon>Pseudomonadota</taxon>
        <taxon>Alphaproteobacteria</taxon>
        <taxon>Sphingomonadales</taxon>
        <taxon>Sphingomonadaceae</taxon>
        <taxon>Allosphingosinicella</taxon>
    </lineage>
</organism>
<reference evidence="1 2" key="1">
    <citation type="submission" date="2018-05" db="EMBL/GenBank/DDBJ databases">
        <title>Genome of Sphingosinicella humi QZX222.</title>
        <authorList>
            <person name="Qiao Z."/>
            <person name="Wang G."/>
        </authorList>
    </citation>
    <scope>NUCLEOTIDE SEQUENCE [LARGE SCALE GENOMIC DNA]</scope>
    <source>
        <strain evidence="1 2">QZX222</strain>
    </source>
</reference>
<dbReference type="RefSeq" id="WP_109270598.1">
    <property type="nucleotide sequence ID" value="NZ_QFFF01000001.1"/>
</dbReference>
<evidence type="ECO:0000313" key="1">
    <source>
        <dbReference type="EMBL" id="PWG02459.1"/>
    </source>
</evidence>
<sequence>MATGKRDGLLIAGGGLAGGLAALAMARARPDVPILLVEEGEAFGGEHNLAFFESDIDEPDRWLAEPLIGKRWPGYYLAFPGRTRKVKADLACIAPDAIHKAVLEMLRPDQYRLGARIVAVRENGLILQGGEKIAADGAIDARGAANLSMLELGWAKSLAREYRLKQPHGLDRPLLVDATEGAAAARFMRCWPIGEDRMLIEDVQLSELPGLDEEEAGKRIDAYLGRRGWAKAKRERETVATLPLAIGGDFPSFWRVGGARVAKLGLRGGFFHPATGHSLPDALATATLLTQQQDFTGAALHDLFESLATALWRKRDFYRGISKTMFETAPADRLGYFERLNSLDPGVMARLHGGRSTLLDRRRIARL</sequence>
<dbReference type="SUPFAM" id="SSF51905">
    <property type="entry name" value="FAD/NAD(P)-binding domain"/>
    <property type="match status" value="1"/>
</dbReference>
<dbReference type="Pfam" id="PF05834">
    <property type="entry name" value="Lycopene_cycl"/>
    <property type="match status" value="1"/>
</dbReference>
<name>A0A2U2J287_9SPHN</name>
<dbReference type="OrthoDB" id="7593547at2"/>
<comment type="caution">
    <text evidence="1">The sequence shown here is derived from an EMBL/GenBank/DDBJ whole genome shotgun (WGS) entry which is preliminary data.</text>
</comment>
<dbReference type="Proteomes" id="UP000245916">
    <property type="component" value="Unassembled WGS sequence"/>
</dbReference>
<dbReference type="EMBL" id="QFFF01000001">
    <property type="protein sequence ID" value="PWG02459.1"/>
    <property type="molecule type" value="Genomic_DNA"/>
</dbReference>
<dbReference type="AlphaFoldDB" id="A0A2U2J287"/>
<keyword evidence="2" id="KW-1185">Reference proteome</keyword>
<proteinExistence type="predicted"/>
<dbReference type="InterPro" id="IPR036188">
    <property type="entry name" value="FAD/NAD-bd_sf"/>
</dbReference>
<dbReference type="NCBIfam" id="TIGR01789">
    <property type="entry name" value="lycopene_cycl"/>
    <property type="match status" value="1"/>
</dbReference>
<accession>A0A2U2J287</accession>
<dbReference type="GO" id="GO:0045436">
    <property type="term" value="F:lycopene beta cyclase activity"/>
    <property type="evidence" value="ECO:0007669"/>
    <property type="project" value="InterPro"/>
</dbReference>
<dbReference type="InterPro" id="IPR008461">
    <property type="entry name" value="CrtY"/>
</dbReference>
<dbReference type="GO" id="GO:0016117">
    <property type="term" value="P:carotenoid biosynthetic process"/>
    <property type="evidence" value="ECO:0007669"/>
    <property type="project" value="InterPro"/>
</dbReference>
<protein>
    <submittedName>
        <fullName evidence="1">Lycopene cyclase</fullName>
    </submittedName>
</protein>
<gene>
    <name evidence="1" type="primary">crtY</name>
    <name evidence="1" type="ORF">DF286_05955</name>
</gene>
<evidence type="ECO:0000313" key="2">
    <source>
        <dbReference type="Proteomes" id="UP000245916"/>
    </source>
</evidence>